<evidence type="ECO:0000256" key="2">
    <source>
        <dbReference type="ARBA" id="ARBA00022840"/>
    </source>
</evidence>
<dbReference type="GO" id="GO:0009898">
    <property type="term" value="C:cytoplasmic side of plasma membrane"/>
    <property type="evidence" value="ECO:0007669"/>
    <property type="project" value="TreeGrafter"/>
</dbReference>
<evidence type="ECO:0000259" key="4">
    <source>
        <dbReference type="Pfam" id="PF01656"/>
    </source>
</evidence>
<feature type="region of interest" description="Disordered" evidence="3">
    <location>
        <begin position="1"/>
        <end position="20"/>
    </location>
</feature>
<reference evidence="5" key="1">
    <citation type="submission" date="2024-07" db="EMBL/GenBank/DDBJ databases">
        <title>Genome Analysis of a Potential Novel Vibrio Species Secreting pH- and Thermo-stable Alginate Lyase and its Application in Producing Alginate Oligosaccharides.</title>
        <authorList>
            <person name="Huang H."/>
            <person name="Bao K."/>
        </authorList>
    </citation>
    <scope>NUCLEOTIDE SEQUENCE</scope>
    <source>
        <strain evidence="5">HB236076</strain>
        <plasmid evidence="5">p-HB236076</plasmid>
    </source>
</reference>
<dbReference type="EMBL" id="CP162602">
    <property type="protein sequence ID" value="XDK26859.1"/>
    <property type="molecule type" value="Genomic_DNA"/>
</dbReference>
<evidence type="ECO:0000256" key="1">
    <source>
        <dbReference type="ARBA" id="ARBA00022741"/>
    </source>
</evidence>
<dbReference type="InterPro" id="IPR027417">
    <property type="entry name" value="P-loop_NTPase"/>
</dbReference>
<protein>
    <submittedName>
        <fullName evidence="5">CpaE family protein</fullName>
    </submittedName>
</protein>
<keyword evidence="2" id="KW-0067">ATP-binding</keyword>
<geneLocation type="plasmid" evidence="5">
    <name>p-HB236076</name>
</geneLocation>
<dbReference type="GO" id="GO:0051782">
    <property type="term" value="P:negative regulation of cell division"/>
    <property type="evidence" value="ECO:0007669"/>
    <property type="project" value="TreeGrafter"/>
</dbReference>
<dbReference type="KEGG" id="vih:AB0763_13825"/>
<dbReference type="Gene3D" id="3.40.50.2300">
    <property type="match status" value="1"/>
</dbReference>
<evidence type="ECO:0000313" key="5">
    <source>
        <dbReference type="EMBL" id="XDK26859.1"/>
    </source>
</evidence>
<dbReference type="RefSeq" id="WP_306099773.1">
    <property type="nucleotide sequence ID" value="NZ_CP162602.1"/>
</dbReference>
<dbReference type="SUPFAM" id="SSF52540">
    <property type="entry name" value="P-loop containing nucleoside triphosphate hydrolases"/>
    <property type="match status" value="1"/>
</dbReference>
<dbReference type="AlphaFoldDB" id="A0AB39HKU5"/>
<keyword evidence="1" id="KW-0547">Nucleotide-binding</keyword>
<dbReference type="InterPro" id="IPR002586">
    <property type="entry name" value="CobQ/CobB/MinD/ParA_Nub-bd_dom"/>
</dbReference>
<name>A0AB39HKU5_9VIBR</name>
<dbReference type="Pfam" id="PF01656">
    <property type="entry name" value="CbiA"/>
    <property type="match status" value="1"/>
</dbReference>
<dbReference type="PANTHER" id="PTHR43384:SF6">
    <property type="entry name" value="SEPTUM SITE-DETERMINING PROTEIN MIND HOMOLOG, CHLOROPLASTIC"/>
    <property type="match status" value="1"/>
</dbReference>
<sequence length="418" mass="47130">MFDLSKALSSKSPSTTVTKTGNSNGIASAALYYQSQECFDLVTEVFRFEGWDEPDALRRSVKDSKINPKQVQQIVILELTESHNVVEEAREFASKVPTHKGVVVIGKEDAISTLRALKDMGFYYVFWPVNKQEFADFLMHVNRNLQTFSGVSEKRKAKRVGMVGVKGGVGTSFISAELCSYLAGQQTDTILVDHQYNNTNLDILFAIREFQPRSVDEFTAPLHEMDESGALSYIYEVRKNLRLLAISGDMPAENIFNYNQTLCELLSRNTNFIVEDFSGSVDFKVEAQMLVDTFDVLVVVFEPSVSSIRSARKLRERIESIQLTLSKKTRLLLVANYHRPPTSFVIKSDEMKKYLGAEVDLEFAYSKNLAHIVIDGKQAHKHDRAIATSVDKLARLINGNSIEESKLPKWFGLGKKKK</sequence>
<dbReference type="InterPro" id="IPR050625">
    <property type="entry name" value="ParA/MinD_ATPase"/>
</dbReference>
<keyword evidence="5" id="KW-0614">Plasmid</keyword>
<dbReference type="Gene3D" id="3.40.50.300">
    <property type="entry name" value="P-loop containing nucleotide triphosphate hydrolases"/>
    <property type="match status" value="1"/>
</dbReference>
<feature type="compositionally biased region" description="Low complexity" evidence="3">
    <location>
        <begin position="9"/>
        <end position="20"/>
    </location>
</feature>
<evidence type="ECO:0000256" key="3">
    <source>
        <dbReference type="SAM" id="MobiDB-lite"/>
    </source>
</evidence>
<organism evidence="5">
    <name type="scientific">Vibrio sp. HB236076</name>
    <dbReference type="NCBI Taxonomy" id="3232307"/>
    <lineage>
        <taxon>Bacteria</taxon>
        <taxon>Pseudomonadati</taxon>
        <taxon>Pseudomonadota</taxon>
        <taxon>Gammaproteobacteria</taxon>
        <taxon>Vibrionales</taxon>
        <taxon>Vibrionaceae</taxon>
        <taxon>Vibrio</taxon>
    </lineage>
</organism>
<dbReference type="PANTHER" id="PTHR43384">
    <property type="entry name" value="SEPTUM SITE-DETERMINING PROTEIN MIND HOMOLOG, CHLOROPLASTIC-RELATED"/>
    <property type="match status" value="1"/>
</dbReference>
<dbReference type="GO" id="GO:0016887">
    <property type="term" value="F:ATP hydrolysis activity"/>
    <property type="evidence" value="ECO:0007669"/>
    <property type="project" value="TreeGrafter"/>
</dbReference>
<gene>
    <name evidence="5" type="ORF">AB0763_13825</name>
</gene>
<accession>A0AB39HKU5</accession>
<proteinExistence type="predicted"/>
<dbReference type="GO" id="GO:0005829">
    <property type="term" value="C:cytosol"/>
    <property type="evidence" value="ECO:0007669"/>
    <property type="project" value="TreeGrafter"/>
</dbReference>
<feature type="domain" description="CobQ/CobB/MinD/ParA nucleotide binding" evidence="4">
    <location>
        <begin position="162"/>
        <end position="358"/>
    </location>
</feature>
<dbReference type="GO" id="GO:0005524">
    <property type="term" value="F:ATP binding"/>
    <property type="evidence" value="ECO:0007669"/>
    <property type="project" value="UniProtKB-KW"/>
</dbReference>